<dbReference type="AlphaFoldDB" id="A0A084EGU8"/>
<sequence>MNAAHTDLVRSILLAVSPLGLCWSNDTPGLAYTRDGKPFKSGLTGSSDILACIKGRFVGIECKTGKGQLSTPQRRFRDAVIRSNGVFIEARSVDQVMACLKSEGLA</sequence>
<comment type="caution">
    <text evidence="1">The sequence shown here is derived from an EMBL/GenBank/DDBJ whole genome shotgun (WGS) entry which is preliminary data.</text>
</comment>
<dbReference type="GO" id="GO:0003676">
    <property type="term" value="F:nucleic acid binding"/>
    <property type="evidence" value="ECO:0007669"/>
    <property type="project" value="InterPro"/>
</dbReference>
<dbReference type="EMBL" id="JGVR01000024">
    <property type="protein sequence ID" value="KEZ17190.1"/>
    <property type="molecule type" value="Genomic_DNA"/>
</dbReference>
<gene>
    <name evidence="1" type="ORF">CP98_03688</name>
</gene>
<protein>
    <recommendedName>
        <fullName evidence="3">VRR-NUC domain-containing protein</fullName>
    </recommendedName>
</protein>
<reference evidence="1 2" key="1">
    <citation type="submission" date="2014-03" db="EMBL/GenBank/DDBJ databases">
        <title>Genome sequence of Sphingobium yanoikuyae B1.</title>
        <authorList>
            <person name="Gan H.M."/>
            <person name="Gan H.Y."/>
            <person name="Savka M.A."/>
        </authorList>
    </citation>
    <scope>NUCLEOTIDE SEQUENCE [LARGE SCALE GENOMIC DNA]</scope>
    <source>
        <strain evidence="1 2">B1</strain>
    </source>
</reference>
<dbReference type="Proteomes" id="UP000028534">
    <property type="component" value="Unassembled WGS sequence"/>
</dbReference>
<dbReference type="eggNOG" id="ENOG5030V9W">
    <property type="taxonomic scope" value="Bacteria"/>
</dbReference>
<dbReference type="InterPro" id="IPR011856">
    <property type="entry name" value="tRNA_endonuc-like_dom_sf"/>
</dbReference>
<proteinExistence type="predicted"/>
<organism evidence="1 2">
    <name type="scientific">Sphingobium yanoikuyae</name>
    <name type="common">Sphingomonas yanoikuyae</name>
    <dbReference type="NCBI Taxonomy" id="13690"/>
    <lineage>
        <taxon>Bacteria</taxon>
        <taxon>Pseudomonadati</taxon>
        <taxon>Pseudomonadota</taxon>
        <taxon>Alphaproteobacteria</taxon>
        <taxon>Sphingomonadales</taxon>
        <taxon>Sphingomonadaceae</taxon>
        <taxon>Sphingobium</taxon>
    </lineage>
</organism>
<evidence type="ECO:0000313" key="2">
    <source>
        <dbReference type="Proteomes" id="UP000028534"/>
    </source>
</evidence>
<evidence type="ECO:0008006" key="3">
    <source>
        <dbReference type="Google" id="ProtNLM"/>
    </source>
</evidence>
<dbReference type="RefSeq" id="WP_010337801.1">
    <property type="nucleotide sequence ID" value="NZ_JGVR01000024.1"/>
</dbReference>
<accession>A0A084EGU8</accession>
<name>A0A084EGU8_SPHYA</name>
<dbReference type="PATRIC" id="fig|13690.10.peg.3777"/>
<dbReference type="Gene3D" id="3.40.1350.10">
    <property type="match status" value="1"/>
</dbReference>
<evidence type="ECO:0000313" key="1">
    <source>
        <dbReference type="EMBL" id="KEZ17190.1"/>
    </source>
</evidence>